<dbReference type="EMBL" id="PQXF01000069">
    <property type="protein sequence ID" value="PXF57138.1"/>
    <property type="molecule type" value="Genomic_DNA"/>
</dbReference>
<comment type="caution">
    <text evidence="1">The sequence shown here is derived from an EMBL/GenBank/DDBJ whole genome shotgun (WGS) entry which is preliminary data.</text>
</comment>
<gene>
    <name evidence="1" type="ORF">C4B59_15750</name>
</gene>
<proteinExistence type="predicted"/>
<sequence length="101" mass="11376">MSEKILGIEDLLGEVEEEEFVEEQEGLYDLVIPPGVPVSLIHELILEFDLEPHAKTSSGSVEEGELFDMAMVVLRGDLETVQRAEKYLFDVFDERIGCFGD</sequence>
<dbReference type="Proteomes" id="UP000248329">
    <property type="component" value="Unassembled WGS sequence"/>
</dbReference>
<reference evidence="1" key="1">
    <citation type="submission" date="2018-01" db="EMBL/GenBank/DDBJ databases">
        <authorList>
            <person name="Krukenberg V."/>
        </authorList>
    </citation>
    <scope>NUCLEOTIDE SEQUENCE</scope>
    <source>
        <strain evidence="1">E20ANME2</strain>
    </source>
</reference>
<name>A0AC61KYW9_9EURY</name>
<evidence type="ECO:0000313" key="1">
    <source>
        <dbReference type="EMBL" id="PXF57138.1"/>
    </source>
</evidence>
<evidence type="ECO:0000313" key="2">
    <source>
        <dbReference type="Proteomes" id="UP000248329"/>
    </source>
</evidence>
<protein>
    <submittedName>
        <fullName evidence="1">Uncharacterized protein</fullName>
    </submittedName>
</protein>
<organism evidence="1 2">
    <name type="scientific">Candidatus Methanogaster sp</name>
    <dbReference type="NCBI Taxonomy" id="3386292"/>
    <lineage>
        <taxon>Archaea</taxon>
        <taxon>Methanobacteriati</taxon>
        <taxon>Methanobacteriota</taxon>
        <taxon>Stenosarchaea group</taxon>
        <taxon>Methanomicrobia</taxon>
        <taxon>Methanosarcinales</taxon>
        <taxon>ANME-2 cluster</taxon>
        <taxon>Candidatus Methanogasteraceae</taxon>
        <taxon>Candidatus Methanogaster</taxon>
    </lineage>
</organism>
<accession>A0AC61KYW9</accession>